<dbReference type="EMBL" id="JARLKY010000019">
    <property type="protein sequence ID" value="MEC0227289.1"/>
    <property type="molecule type" value="Genomic_DNA"/>
</dbReference>
<evidence type="ECO:0000256" key="6">
    <source>
        <dbReference type="SAM" id="SignalP"/>
    </source>
</evidence>
<name>A0ABU6G3F2_9BACL</name>
<protein>
    <submittedName>
        <fullName evidence="8">ABC transporter substrate-binding protein</fullName>
    </submittedName>
</protein>
<dbReference type="Pfam" id="PF01497">
    <property type="entry name" value="Peripla_BP_2"/>
    <property type="match status" value="1"/>
</dbReference>
<comment type="similarity">
    <text evidence="2">Belongs to the bacterial solute-binding protein 8 family.</text>
</comment>
<accession>A0ABU6G3F2</accession>
<gene>
    <name evidence="8" type="ORF">P4I72_09155</name>
</gene>
<dbReference type="PANTHER" id="PTHR30532:SF1">
    <property type="entry name" value="IRON(3+)-HYDROXAMATE-BINDING PROTEIN FHUD"/>
    <property type="match status" value="1"/>
</dbReference>
<dbReference type="InterPro" id="IPR051313">
    <property type="entry name" value="Bact_iron-sidero_bind"/>
</dbReference>
<dbReference type="InterPro" id="IPR002491">
    <property type="entry name" value="ABC_transptr_periplasmic_BD"/>
</dbReference>
<feature type="chain" id="PRO_5045883761" evidence="6">
    <location>
        <begin position="32"/>
        <end position="332"/>
    </location>
</feature>
<evidence type="ECO:0000256" key="4">
    <source>
        <dbReference type="ARBA" id="ARBA00022729"/>
    </source>
</evidence>
<dbReference type="SUPFAM" id="SSF53807">
    <property type="entry name" value="Helical backbone' metal receptor"/>
    <property type="match status" value="1"/>
</dbReference>
<proteinExistence type="inferred from homology"/>
<keyword evidence="9" id="KW-1185">Reference proteome</keyword>
<evidence type="ECO:0000256" key="1">
    <source>
        <dbReference type="ARBA" id="ARBA00004196"/>
    </source>
</evidence>
<evidence type="ECO:0000256" key="2">
    <source>
        <dbReference type="ARBA" id="ARBA00008814"/>
    </source>
</evidence>
<dbReference type="PROSITE" id="PS51257">
    <property type="entry name" value="PROKAR_LIPOPROTEIN"/>
    <property type="match status" value="1"/>
</dbReference>
<dbReference type="PANTHER" id="PTHR30532">
    <property type="entry name" value="IRON III DICITRATE-BINDING PERIPLASMIC PROTEIN"/>
    <property type="match status" value="1"/>
</dbReference>
<comment type="caution">
    <text evidence="8">The sequence shown here is derived from an EMBL/GenBank/DDBJ whole genome shotgun (WGS) entry which is preliminary data.</text>
</comment>
<feature type="region of interest" description="Disordered" evidence="5">
    <location>
        <begin position="31"/>
        <end position="56"/>
    </location>
</feature>
<dbReference type="Gene3D" id="3.40.50.1980">
    <property type="entry name" value="Nitrogenase molybdenum iron protein domain"/>
    <property type="match status" value="2"/>
</dbReference>
<evidence type="ECO:0000256" key="3">
    <source>
        <dbReference type="ARBA" id="ARBA00022448"/>
    </source>
</evidence>
<feature type="domain" description="Fe/B12 periplasmic-binding" evidence="7">
    <location>
        <begin position="74"/>
        <end position="332"/>
    </location>
</feature>
<feature type="compositionally biased region" description="Low complexity" evidence="5">
    <location>
        <begin position="34"/>
        <end position="56"/>
    </location>
</feature>
<evidence type="ECO:0000313" key="8">
    <source>
        <dbReference type="EMBL" id="MEC0227289.1"/>
    </source>
</evidence>
<organism evidence="8 9">
    <name type="scientific">Paenibacillus alba</name>
    <dbReference type="NCBI Taxonomy" id="1197127"/>
    <lineage>
        <taxon>Bacteria</taxon>
        <taxon>Bacillati</taxon>
        <taxon>Bacillota</taxon>
        <taxon>Bacilli</taxon>
        <taxon>Bacillales</taxon>
        <taxon>Paenibacillaceae</taxon>
        <taxon>Paenibacillus</taxon>
    </lineage>
</organism>
<keyword evidence="3" id="KW-0813">Transport</keyword>
<comment type="subcellular location">
    <subcellularLocation>
        <location evidence="1">Cell envelope</location>
    </subcellularLocation>
</comment>
<dbReference type="RefSeq" id="WP_326071639.1">
    <property type="nucleotide sequence ID" value="NZ_JARLKY010000019.1"/>
</dbReference>
<evidence type="ECO:0000313" key="9">
    <source>
        <dbReference type="Proteomes" id="UP001338137"/>
    </source>
</evidence>
<dbReference type="PROSITE" id="PS50983">
    <property type="entry name" value="FE_B12_PBP"/>
    <property type="match status" value="1"/>
</dbReference>
<keyword evidence="4 6" id="KW-0732">Signal</keyword>
<feature type="signal peptide" evidence="6">
    <location>
        <begin position="1"/>
        <end position="31"/>
    </location>
</feature>
<evidence type="ECO:0000256" key="5">
    <source>
        <dbReference type="SAM" id="MobiDB-lite"/>
    </source>
</evidence>
<evidence type="ECO:0000259" key="7">
    <source>
        <dbReference type="PROSITE" id="PS50983"/>
    </source>
</evidence>
<dbReference type="Proteomes" id="UP001338137">
    <property type="component" value="Unassembled WGS sequence"/>
</dbReference>
<sequence>MEQRKGKKFAGILVSLISMTLIISACGSNKAGDTASQTPTSPTASSPAASAAAPKAAKTMTDGLGNKVTIPANPQRIIGSYLEDHLITLGIKPVAQWAVASGTQEYLKDSLNGIPTLPSELPFEAVTGFNPDLLIIGGTSAVSGEKYAQYSKIAPTFVLGDEINNNWRQALLKIGEVFDKSQEAQQALNVYDAKAKEAKEKLVKANGSQSAAALWVTAKGVYVVSESLSSGAVLYQDIGFKVPNVVKQISSTGTANWRAISMEALSQLDADHIFLIRGKGEGEQLLNDPVWKSIPAVKNGHVYEFDKSHSWLYSGAIANSKIIDDILKSVLK</sequence>
<reference evidence="8 9" key="1">
    <citation type="submission" date="2023-03" db="EMBL/GenBank/DDBJ databases">
        <title>Bacillus Genome Sequencing.</title>
        <authorList>
            <person name="Dunlap C."/>
        </authorList>
    </citation>
    <scope>NUCLEOTIDE SEQUENCE [LARGE SCALE GENOMIC DNA]</scope>
    <source>
        <strain evidence="8 9">BD-533</strain>
    </source>
</reference>